<dbReference type="OrthoDB" id="3010248at2759"/>
<sequence length="517" mass="58277">MSLYTNFAILAFSMNVPFVSGQQFDRGVCLATVNATYNSLYTQNPEYFASYTNGSRPFLTLPGCNALCGKRWGPYNDCGPRLLDWIIPAIVLIANLHFVPIGWRRYMTIAHFLGDPIDTIHRQLYLVEGWAENLRIVKKRLSRRVQFRDLDIPEGLATILSAADRLLDPQESSDVLGKVIEWLTFEKNSRFEARFDELKKVAVTLRHLRSHDSRRTGVAILLYIFQFVVVFVYRIGGSPSPSGGRVSPAMMLSWFLPVVLLSNVTGDYGSWRQAQDTIHGFLTKAYHQDDLVSSATVPVQDPIAVDEDLDLVPARVPGQRQTSGSSWWHTLNAQFSELACSGSMRHHHSSSLSRKFVLGLISVFPIALAGATAFRVDFTGPTWFSCRAVAVLSSCAGWFLSCIFTNLAIKHLHIEYRWTVIFFKDVIIGTSIIALIFLSTAGLFNSCYCVSGIIFRGKAKAYVDLNPVSLYPYNNTVYSWTVGIGLFLQMLIVPVLRLWVQREGFRTIWWKIPDESE</sequence>
<dbReference type="Proteomes" id="UP000016922">
    <property type="component" value="Unassembled WGS sequence"/>
</dbReference>
<feature type="transmembrane region" description="Helical" evidence="1">
    <location>
        <begin position="356"/>
        <end position="376"/>
    </location>
</feature>
<organism evidence="3 4">
    <name type="scientific">Glarea lozoyensis (strain ATCC 20868 / MF5171)</name>
    <dbReference type="NCBI Taxonomy" id="1116229"/>
    <lineage>
        <taxon>Eukaryota</taxon>
        <taxon>Fungi</taxon>
        <taxon>Dikarya</taxon>
        <taxon>Ascomycota</taxon>
        <taxon>Pezizomycotina</taxon>
        <taxon>Leotiomycetes</taxon>
        <taxon>Helotiales</taxon>
        <taxon>Helotiaceae</taxon>
        <taxon>Glarea</taxon>
    </lineage>
</organism>
<evidence type="ECO:0000256" key="1">
    <source>
        <dbReference type="SAM" id="Phobius"/>
    </source>
</evidence>
<dbReference type="RefSeq" id="XP_008086569.1">
    <property type="nucleotide sequence ID" value="XM_008088378.1"/>
</dbReference>
<evidence type="ECO:0000256" key="2">
    <source>
        <dbReference type="SAM" id="SignalP"/>
    </source>
</evidence>
<feature type="transmembrane region" description="Helical" evidence="1">
    <location>
        <begin position="388"/>
        <end position="409"/>
    </location>
</feature>
<feature type="transmembrane region" description="Helical" evidence="1">
    <location>
        <begin position="248"/>
        <end position="266"/>
    </location>
</feature>
<proteinExistence type="predicted"/>
<evidence type="ECO:0000313" key="4">
    <source>
        <dbReference type="Proteomes" id="UP000016922"/>
    </source>
</evidence>
<feature type="signal peptide" evidence="2">
    <location>
        <begin position="1"/>
        <end position="21"/>
    </location>
</feature>
<keyword evidence="2" id="KW-0732">Signal</keyword>
<keyword evidence="1" id="KW-0812">Transmembrane</keyword>
<dbReference type="AlphaFoldDB" id="S3CQJ3"/>
<name>S3CQJ3_GLAL2</name>
<keyword evidence="1" id="KW-0472">Membrane</keyword>
<keyword evidence="1" id="KW-1133">Transmembrane helix</keyword>
<feature type="chain" id="PRO_5004507561" evidence="2">
    <location>
        <begin position="22"/>
        <end position="517"/>
    </location>
</feature>
<reference evidence="3 4" key="1">
    <citation type="journal article" date="2013" name="BMC Genomics">
        <title>Genomics-driven discovery of the pneumocandin biosynthetic gene cluster in the fungus Glarea lozoyensis.</title>
        <authorList>
            <person name="Chen L."/>
            <person name="Yue Q."/>
            <person name="Zhang X."/>
            <person name="Xiang M."/>
            <person name="Wang C."/>
            <person name="Li S."/>
            <person name="Che Y."/>
            <person name="Ortiz-Lopez F.J."/>
            <person name="Bills G.F."/>
            <person name="Liu X."/>
            <person name="An Z."/>
        </authorList>
    </citation>
    <scope>NUCLEOTIDE SEQUENCE [LARGE SCALE GENOMIC DNA]</scope>
    <source>
        <strain evidence="4">ATCC 20868 / MF5171</strain>
    </source>
</reference>
<feature type="transmembrane region" description="Helical" evidence="1">
    <location>
        <begin position="477"/>
        <end position="500"/>
    </location>
</feature>
<keyword evidence="4" id="KW-1185">Reference proteome</keyword>
<dbReference type="KEGG" id="glz:GLAREA_03294"/>
<dbReference type="HOGENOM" id="CLU_038487_0_0_1"/>
<gene>
    <name evidence="3" type="ORF">GLAREA_03294</name>
</gene>
<dbReference type="GeneID" id="19462349"/>
<protein>
    <submittedName>
        <fullName evidence="3">Uncharacterized protein</fullName>
    </submittedName>
</protein>
<feature type="transmembrane region" description="Helical" evidence="1">
    <location>
        <begin position="85"/>
        <end position="103"/>
    </location>
</feature>
<feature type="transmembrane region" description="Helical" evidence="1">
    <location>
        <begin position="216"/>
        <end position="236"/>
    </location>
</feature>
<dbReference type="EMBL" id="KE145370">
    <property type="protein sequence ID" value="EPE27379.1"/>
    <property type="molecule type" value="Genomic_DNA"/>
</dbReference>
<evidence type="ECO:0000313" key="3">
    <source>
        <dbReference type="EMBL" id="EPE27379.1"/>
    </source>
</evidence>
<dbReference type="OMA" id="PACEKIC"/>
<feature type="transmembrane region" description="Helical" evidence="1">
    <location>
        <begin position="421"/>
        <end position="444"/>
    </location>
</feature>
<accession>S3CQJ3</accession>